<evidence type="ECO:0000259" key="7">
    <source>
        <dbReference type="Pfam" id="PF00155"/>
    </source>
</evidence>
<dbReference type="Gene3D" id="3.40.640.10">
    <property type="entry name" value="Type I PLP-dependent aspartate aminotransferase-like (Major domain)"/>
    <property type="match status" value="1"/>
</dbReference>
<comment type="cofactor">
    <cofactor evidence="1 6">
        <name>pyridoxal 5'-phosphate</name>
        <dbReference type="ChEBI" id="CHEBI:597326"/>
    </cofactor>
</comment>
<name>A0A496PHY6_9MICC</name>
<accession>A0A496PHY6</accession>
<dbReference type="SUPFAM" id="SSF53383">
    <property type="entry name" value="PLP-dependent transferases"/>
    <property type="match status" value="1"/>
</dbReference>
<dbReference type="EMBL" id="QQXL01000005">
    <property type="protein sequence ID" value="RKW70097.1"/>
    <property type="molecule type" value="Genomic_DNA"/>
</dbReference>
<keyword evidence="9" id="KW-1185">Reference proteome</keyword>
<dbReference type="GO" id="GO:0008483">
    <property type="term" value="F:transaminase activity"/>
    <property type="evidence" value="ECO:0007669"/>
    <property type="project" value="UniProtKB-KW"/>
</dbReference>
<dbReference type="CDD" id="cd00609">
    <property type="entry name" value="AAT_like"/>
    <property type="match status" value="1"/>
</dbReference>
<dbReference type="PRINTS" id="PR00753">
    <property type="entry name" value="ACCSYNTHASE"/>
</dbReference>
<dbReference type="PANTHER" id="PTHR46383">
    <property type="entry name" value="ASPARTATE AMINOTRANSFERASE"/>
    <property type="match status" value="1"/>
</dbReference>
<protein>
    <recommendedName>
        <fullName evidence="6">Aminotransferase</fullName>
        <ecNumber evidence="6">2.6.1.-</ecNumber>
    </recommendedName>
</protein>
<proteinExistence type="inferred from homology"/>
<evidence type="ECO:0000256" key="2">
    <source>
        <dbReference type="ARBA" id="ARBA00007441"/>
    </source>
</evidence>
<evidence type="ECO:0000313" key="8">
    <source>
        <dbReference type="EMBL" id="RKW70097.1"/>
    </source>
</evidence>
<gene>
    <name evidence="8" type="ORF">DWQ67_09040</name>
</gene>
<dbReference type="InterPro" id="IPR015424">
    <property type="entry name" value="PyrdxlP-dep_Trfase"/>
</dbReference>
<evidence type="ECO:0000313" key="9">
    <source>
        <dbReference type="Proteomes" id="UP000273119"/>
    </source>
</evidence>
<dbReference type="Pfam" id="PF00155">
    <property type="entry name" value="Aminotran_1_2"/>
    <property type="match status" value="1"/>
</dbReference>
<organism evidence="8 9">
    <name type="scientific">Galactobacter caseinivorans</name>
    <dbReference type="NCBI Taxonomy" id="2676123"/>
    <lineage>
        <taxon>Bacteria</taxon>
        <taxon>Bacillati</taxon>
        <taxon>Actinomycetota</taxon>
        <taxon>Actinomycetes</taxon>
        <taxon>Micrococcales</taxon>
        <taxon>Micrococcaceae</taxon>
        <taxon>Galactobacter</taxon>
    </lineage>
</organism>
<dbReference type="PROSITE" id="PS00105">
    <property type="entry name" value="AA_TRANSFER_CLASS_1"/>
    <property type="match status" value="1"/>
</dbReference>
<dbReference type="RefSeq" id="WP_121485285.1">
    <property type="nucleotide sequence ID" value="NZ_QQXL01000005.1"/>
</dbReference>
<keyword evidence="5" id="KW-0663">Pyridoxal phosphate</keyword>
<comment type="caution">
    <text evidence="8">The sequence shown here is derived from an EMBL/GenBank/DDBJ whole genome shotgun (WGS) entry which is preliminary data.</text>
</comment>
<feature type="domain" description="Aminotransferase class I/classII large" evidence="7">
    <location>
        <begin position="48"/>
        <end position="402"/>
    </location>
</feature>
<dbReference type="PANTHER" id="PTHR46383:SF2">
    <property type="entry name" value="AMINOTRANSFERASE"/>
    <property type="match status" value="1"/>
</dbReference>
<dbReference type="Proteomes" id="UP000273119">
    <property type="component" value="Unassembled WGS sequence"/>
</dbReference>
<comment type="similarity">
    <text evidence="2 6">Belongs to the class-I pyridoxal-phosphate-dependent aminotransferase family.</text>
</comment>
<dbReference type="EC" id="2.6.1.-" evidence="6"/>
<dbReference type="InterPro" id="IPR004839">
    <property type="entry name" value="Aminotransferase_I/II_large"/>
</dbReference>
<evidence type="ECO:0000256" key="3">
    <source>
        <dbReference type="ARBA" id="ARBA00022576"/>
    </source>
</evidence>
<dbReference type="InterPro" id="IPR050596">
    <property type="entry name" value="AspAT/PAT-like"/>
</dbReference>
<dbReference type="GO" id="GO:0030170">
    <property type="term" value="F:pyridoxal phosphate binding"/>
    <property type="evidence" value="ECO:0007669"/>
    <property type="project" value="InterPro"/>
</dbReference>
<dbReference type="GO" id="GO:0006520">
    <property type="term" value="P:amino acid metabolic process"/>
    <property type="evidence" value="ECO:0007669"/>
    <property type="project" value="InterPro"/>
</dbReference>
<reference evidence="8 9" key="1">
    <citation type="submission" date="2018-07" db="EMBL/GenBank/DDBJ databases">
        <title>Arthrobacter sp. nov., isolated from raw cow's milk with high bacterial count.</title>
        <authorList>
            <person name="Hahne J."/>
            <person name="Isele D."/>
            <person name="Lipski A."/>
        </authorList>
    </citation>
    <scope>NUCLEOTIDE SEQUENCE [LARGE SCALE GENOMIC DNA]</scope>
    <source>
        <strain evidence="8 9">JZ R-183</strain>
    </source>
</reference>
<evidence type="ECO:0000256" key="5">
    <source>
        <dbReference type="ARBA" id="ARBA00022898"/>
    </source>
</evidence>
<keyword evidence="3 6" id="KW-0032">Aminotransferase</keyword>
<keyword evidence="4 6" id="KW-0808">Transferase</keyword>
<evidence type="ECO:0000256" key="1">
    <source>
        <dbReference type="ARBA" id="ARBA00001933"/>
    </source>
</evidence>
<dbReference type="InterPro" id="IPR004838">
    <property type="entry name" value="NHTrfase_class1_PyrdxlP-BS"/>
</dbReference>
<dbReference type="AlphaFoldDB" id="A0A496PHY6"/>
<evidence type="ECO:0000256" key="4">
    <source>
        <dbReference type="ARBA" id="ARBA00022679"/>
    </source>
</evidence>
<sequence>MSSDHPSTASSPATASASATASSRGAVPAFQVMSVLQRVAELRAQGRDVISLCAGEPSGGAPSAVNRAAAEAHADTALNYTPAAGLPQLRAAIAGHYAHWYGTQVDPEEVIVTTGASGAFLLSFLAAFDAGDRVALASPGYPAYRNILTALGLQVVELPSGEAARYQPTPELLDAAEAEHGRLAGLIVASPANPTGTMLNRAELTALHAWCTEHGTRLISDEIYHGITYPAPGEPDPRGVSARELGTDSVVISSFSKYWGMPGWRVGWLLAPPELRANIEALAGNVALCPPHAAQRAAAMAFDDAAYQFGDLQVAGFAQTRAALLERLPELGWGPVAPSDGAFYLYAQLGTALGGFPDAAAWCAALLEEEGVALTPGDDFDAVHGRQAVRLSFAAGPDAVLAAVERILVFQRRHAA</sequence>
<evidence type="ECO:0000256" key="6">
    <source>
        <dbReference type="RuleBase" id="RU000481"/>
    </source>
</evidence>
<dbReference type="InterPro" id="IPR015421">
    <property type="entry name" value="PyrdxlP-dep_Trfase_major"/>
</dbReference>